<reference evidence="1" key="2">
    <citation type="submission" date="2021-04" db="EMBL/GenBank/DDBJ databases">
        <title>Genome-wide patterns of bracovirus chromosomal integration into multiple host tissues during parasitism.</title>
        <authorList>
            <person name="Chebbi M.A.C."/>
        </authorList>
    </citation>
    <scope>NUCLEOTIDE SEQUENCE</scope>
    <source>
        <tissue evidence="1">Whole body</tissue>
    </source>
</reference>
<proteinExistence type="predicted"/>
<dbReference type="Proteomes" id="UP000729913">
    <property type="component" value="Unassembled WGS sequence"/>
</dbReference>
<accession>A0A8J5RF59</accession>
<sequence>MRVEYDSVMSDWQAYGRQLVLEMSELKDSANVSSSLTPLSRLLSEETTRRTSRNAAECLAVLEERAKNISHLDYVTHAVQRAKRLMEEVGNAATRLENSFESRRTTIRNFAVLRSIEEQAQEVKIC</sequence>
<name>A0A8J5RF59_9HYME</name>
<comment type="caution">
    <text evidence="1">The sequence shown here is derived from an EMBL/GenBank/DDBJ whole genome shotgun (WGS) entry which is preliminary data.</text>
</comment>
<organism evidence="1 2">
    <name type="scientific">Cotesia typhae</name>
    <dbReference type="NCBI Taxonomy" id="2053667"/>
    <lineage>
        <taxon>Eukaryota</taxon>
        <taxon>Metazoa</taxon>
        <taxon>Ecdysozoa</taxon>
        <taxon>Arthropoda</taxon>
        <taxon>Hexapoda</taxon>
        <taxon>Insecta</taxon>
        <taxon>Pterygota</taxon>
        <taxon>Neoptera</taxon>
        <taxon>Endopterygota</taxon>
        <taxon>Hymenoptera</taxon>
        <taxon>Apocrita</taxon>
        <taxon>Ichneumonoidea</taxon>
        <taxon>Braconidae</taxon>
        <taxon>Microgastrinae</taxon>
        <taxon>Cotesia</taxon>
    </lineage>
</organism>
<reference evidence="1" key="1">
    <citation type="submission" date="2020-03" db="EMBL/GenBank/DDBJ databases">
        <authorList>
            <person name="Chebbi M.A."/>
            <person name="Drezen J.M."/>
        </authorList>
    </citation>
    <scope>NUCLEOTIDE SEQUENCE</scope>
    <source>
        <tissue evidence="1">Whole body</tissue>
    </source>
</reference>
<gene>
    <name evidence="1" type="ORF">G9C98_006691</name>
</gene>
<dbReference type="OrthoDB" id="6152532at2759"/>
<evidence type="ECO:0000313" key="1">
    <source>
        <dbReference type="EMBL" id="KAG8038364.1"/>
    </source>
</evidence>
<dbReference type="EMBL" id="JAAOIC020000044">
    <property type="protein sequence ID" value="KAG8038364.1"/>
    <property type="molecule type" value="Genomic_DNA"/>
</dbReference>
<dbReference type="AlphaFoldDB" id="A0A8J5RF59"/>
<keyword evidence="2" id="KW-1185">Reference proteome</keyword>
<protein>
    <submittedName>
        <fullName evidence="1">Uncharacterized protein</fullName>
    </submittedName>
</protein>
<evidence type="ECO:0000313" key="2">
    <source>
        <dbReference type="Proteomes" id="UP000729913"/>
    </source>
</evidence>